<comment type="caution">
    <text evidence="1">The sequence shown here is derived from an EMBL/GenBank/DDBJ whole genome shotgun (WGS) entry which is preliminary data.</text>
</comment>
<organism evidence="1 2">
    <name type="scientific">Sphingomonas natans</name>
    <dbReference type="NCBI Taxonomy" id="3063330"/>
    <lineage>
        <taxon>Bacteria</taxon>
        <taxon>Pseudomonadati</taxon>
        <taxon>Pseudomonadota</taxon>
        <taxon>Alphaproteobacteria</taxon>
        <taxon>Sphingomonadales</taxon>
        <taxon>Sphingomonadaceae</taxon>
        <taxon>Sphingomonas</taxon>
    </lineage>
</organism>
<keyword evidence="2" id="KW-1185">Reference proteome</keyword>
<proteinExistence type="predicted"/>
<dbReference type="EMBL" id="JAUOTP010000003">
    <property type="protein sequence ID" value="MDO6414353.1"/>
    <property type="molecule type" value="Genomic_DNA"/>
</dbReference>
<evidence type="ECO:0000313" key="2">
    <source>
        <dbReference type="Proteomes" id="UP001169764"/>
    </source>
</evidence>
<dbReference type="RefSeq" id="WP_303541449.1">
    <property type="nucleotide sequence ID" value="NZ_JAUOTP010000003.1"/>
</dbReference>
<dbReference type="Proteomes" id="UP001169764">
    <property type="component" value="Unassembled WGS sequence"/>
</dbReference>
<accession>A0ABT8Y7Q7</accession>
<name>A0ABT8Y7Q7_9SPHN</name>
<evidence type="ECO:0000313" key="1">
    <source>
        <dbReference type="EMBL" id="MDO6414353.1"/>
    </source>
</evidence>
<protein>
    <submittedName>
        <fullName evidence="1">Uncharacterized protein</fullName>
    </submittedName>
</protein>
<sequence>MRPSVIEFRTCLFAHSETGAMPLPALREEVLVSHEAIEDEESRVELMRLFNLVADLVESHRAGEGATWTCSGHTGRHRFGNSYAQRVWPMARSIARGLLRITDREVEAGRMEETDEIRHYALGDDHAFDAYLTAH</sequence>
<reference evidence="1" key="1">
    <citation type="submission" date="2023-07" db="EMBL/GenBank/DDBJ databases">
        <authorList>
            <person name="Kim M."/>
        </authorList>
    </citation>
    <scope>NUCLEOTIDE SEQUENCE</scope>
    <source>
        <strain evidence="1">BIUV-7</strain>
    </source>
</reference>
<gene>
    <name evidence="1" type="ORF">Q4F19_08170</name>
</gene>